<proteinExistence type="predicted"/>
<comment type="caution">
    <text evidence="2">The sequence shown here is derived from an EMBL/GenBank/DDBJ whole genome shotgun (WGS) entry which is preliminary data.</text>
</comment>
<dbReference type="PANTHER" id="PTHR14256:SF1">
    <property type="entry name" value="GEO09626P1"/>
    <property type="match status" value="1"/>
</dbReference>
<dbReference type="Proteomes" id="UP000193411">
    <property type="component" value="Unassembled WGS sequence"/>
</dbReference>
<keyword evidence="1" id="KW-0812">Transmembrane</keyword>
<dbReference type="PANTHER" id="PTHR14256">
    <property type="entry name" value="NADH-UBIQUINONE OXIDOREDUCTASE MLRQ SUBUNIT"/>
    <property type="match status" value="1"/>
</dbReference>
<dbReference type="STRING" id="765915.A0A1Y2HZT7"/>
<gene>
    <name evidence="2" type="ORF">BCR44DRAFT_35724</name>
</gene>
<evidence type="ECO:0000313" key="2">
    <source>
        <dbReference type="EMBL" id="ORZ40106.1"/>
    </source>
</evidence>
<name>A0A1Y2HZT7_9FUNG</name>
<dbReference type="EMBL" id="MCFL01000004">
    <property type="protein sequence ID" value="ORZ40106.1"/>
    <property type="molecule type" value="Genomic_DNA"/>
</dbReference>
<feature type="transmembrane region" description="Helical" evidence="1">
    <location>
        <begin position="20"/>
        <end position="37"/>
    </location>
</feature>
<reference evidence="2 3" key="1">
    <citation type="submission" date="2016-07" db="EMBL/GenBank/DDBJ databases">
        <title>Pervasive Adenine N6-methylation of Active Genes in Fungi.</title>
        <authorList>
            <consortium name="DOE Joint Genome Institute"/>
            <person name="Mondo S.J."/>
            <person name="Dannebaum R.O."/>
            <person name="Kuo R.C."/>
            <person name="Labutti K."/>
            <person name="Haridas S."/>
            <person name="Kuo A."/>
            <person name="Salamov A."/>
            <person name="Ahrendt S.R."/>
            <person name="Lipzen A."/>
            <person name="Sullivan W."/>
            <person name="Andreopoulos W.B."/>
            <person name="Clum A."/>
            <person name="Lindquist E."/>
            <person name="Daum C."/>
            <person name="Ramamoorthy G.K."/>
            <person name="Gryganskyi A."/>
            <person name="Culley D."/>
            <person name="Magnuson J.K."/>
            <person name="James T.Y."/>
            <person name="O'Malley M.A."/>
            <person name="Stajich J.E."/>
            <person name="Spatafora J.W."/>
            <person name="Visel A."/>
            <person name="Grigoriev I.V."/>
        </authorList>
    </citation>
    <scope>NUCLEOTIDE SEQUENCE [LARGE SCALE GENOMIC DNA]</scope>
    <source>
        <strain evidence="2 3">PL171</strain>
    </source>
</reference>
<evidence type="ECO:0000313" key="3">
    <source>
        <dbReference type="Proteomes" id="UP000193411"/>
    </source>
</evidence>
<dbReference type="AlphaFoldDB" id="A0A1Y2HZT7"/>
<evidence type="ECO:0000256" key="1">
    <source>
        <dbReference type="SAM" id="Phobius"/>
    </source>
</evidence>
<dbReference type="Pfam" id="PF06522">
    <property type="entry name" value="B12D"/>
    <property type="match status" value="1"/>
</dbReference>
<keyword evidence="1" id="KW-1133">Transmembrane helix</keyword>
<evidence type="ECO:0008006" key="4">
    <source>
        <dbReference type="Google" id="ProtNLM"/>
    </source>
</evidence>
<sequence>MSSSSMRSFLRTWYRPEVSPIIAVVGVALTGASYYVYRLSQHQEVVWSRDNPRPWEKIEQDMNTKFINTQADKLTRSYKREW</sequence>
<dbReference type="InterPro" id="IPR010530">
    <property type="entry name" value="B12D"/>
</dbReference>
<dbReference type="OrthoDB" id="5511684at2759"/>
<keyword evidence="1" id="KW-0472">Membrane</keyword>
<protein>
    <recommendedName>
        <fullName evidence="4">NADH-ubiquinone reductase complex 1 MLRQ subunit-domain-containing protein</fullName>
    </recommendedName>
</protein>
<accession>A0A1Y2HZT7</accession>
<keyword evidence="3" id="KW-1185">Reference proteome</keyword>
<organism evidence="2 3">
    <name type="scientific">Catenaria anguillulae PL171</name>
    <dbReference type="NCBI Taxonomy" id="765915"/>
    <lineage>
        <taxon>Eukaryota</taxon>
        <taxon>Fungi</taxon>
        <taxon>Fungi incertae sedis</taxon>
        <taxon>Blastocladiomycota</taxon>
        <taxon>Blastocladiomycetes</taxon>
        <taxon>Blastocladiales</taxon>
        <taxon>Catenariaceae</taxon>
        <taxon>Catenaria</taxon>
    </lineage>
</organism>